<dbReference type="SUPFAM" id="SSF53448">
    <property type="entry name" value="Nucleotide-diphospho-sugar transferases"/>
    <property type="match status" value="1"/>
</dbReference>
<sequence length="293" mass="31071">MNADHVRGRTQPDLVTSPADDPVDGRSGAELPVAKTPRPEGSRGMRDVQRVAVVIPAKDEQDRIAATVRSARAIPHVDLVLVVDDGSEDDTQHAAREAGAVVVRHSHNRGKAAAMETGAAVVAMRDAPGRPERLLLFVDGDLGDTAVNTAPLVTPVREGVADLAIALLPPQPGAGGRGIVVGAARRAIHALTGWTPTQPLSGMRCLTREAFEAATPLARGWGVETGMTIDLLRQGYVAVEVPCDLKHRPSSNDLKGNLHRAAQYRDVLVAVNARRVRGAFDAVRGVKADSVRR</sequence>
<dbReference type="InterPro" id="IPR001173">
    <property type="entry name" value="Glyco_trans_2-like"/>
</dbReference>
<dbReference type="Gene3D" id="3.90.550.10">
    <property type="entry name" value="Spore Coat Polysaccharide Biosynthesis Protein SpsA, Chain A"/>
    <property type="match status" value="1"/>
</dbReference>
<dbReference type="OrthoDB" id="9810303at2"/>
<dbReference type="EMBL" id="CP035493">
    <property type="protein sequence ID" value="QAY69399.1"/>
    <property type="molecule type" value="Genomic_DNA"/>
</dbReference>
<dbReference type="KEGG" id="xya:ET471_04540"/>
<evidence type="ECO:0000256" key="8">
    <source>
        <dbReference type="ARBA" id="ARBA00040894"/>
    </source>
</evidence>
<evidence type="ECO:0000256" key="1">
    <source>
        <dbReference type="ARBA" id="ARBA00001936"/>
    </source>
</evidence>
<evidence type="ECO:0000256" key="4">
    <source>
        <dbReference type="ARBA" id="ARBA00022676"/>
    </source>
</evidence>
<evidence type="ECO:0000256" key="10">
    <source>
        <dbReference type="ARBA" id="ARBA00048997"/>
    </source>
</evidence>
<feature type="domain" description="Glycosyltransferase 2-like" evidence="12">
    <location>
        <begin position="53"/>
        <end position="162"/>
    </location>
</feature>
<keyword evidence="14" id="KW-1185">Reference proteome</keyword>
<dbReference type="Pfam" id="PF00535">
    <property type="entry name" value="Glycos_transf_2"/>
    <property type="match status" value="1"/>
</dbReference>
<name>A0A4P6F591_9MICO</name>
<dbReference type="EC" id="2.4.1.266" evidence="7"/>
<keyword evidence="4" id="KW-0328">Glycosyltransferase</keyword>
<evidence type="ECO:0000256" key="2">
    <source>
        <dbReference type="ARBA" id="ARBA00001946"/>
    </source>
</evidence>
<gene>
    <name evidence="13" type="ORF">ET471_04540</name>
</gene>
<organism evidence="13 14">
    <name type="scientific">Xylanimonas protaetiae</name>
    <dbReference type="NCBI Taxonomy" id="2509457"/>
    <lineage>
        <taxon>Bacteria</taxon>
        <taxon>Bacillati</taxon>
        <taxon>Actinomycetota</taxon>
        <taxon>Actinomycetes</taxon>
        <taxon>Micrococcales</taxon>
        <taxon>Promicromonosporaceae</taxon>
        <taxon>Xylanimonas</taxon>
    </lineage>
</organism>
<comment type="catalytic activity">
    <reaction evidence="10">
        <text>an NDP-alpha-D-glucose + (2R)-3-phosphoglycerate = (2R)-2-O-(alpha-D-glucopyranosyl)-3-phospho-glycerate + a ribonucleoside 5'-diphosphate + H(+)</text>
        <dbReference type="Rhea" id="RHEA:47244"/>
        <dbReference type="ChEBI" id="CHEBI:15378"/>
        <dbReference type="ChEBI" id="CHEBI:57930"/>
        <dbReference type="ChEBI" id="CHEBI:58272"/>
        <dbReference type="ChEBI" id="CHEBI:62600"/>
        <dbReference type="ChEBI" id="CHEBI:76533"/>
        <dbReference type="EC" id="2.4.1.266"/>
    </reaction>
    <physiologicalReaction direction="left-to-right" evidence="10">
        <dbReference type="Rhea" id="RHEA:47245"/>
    </physiologicalReaction>
</comment>
<evidence type="ECO:0000256" key="11">
    <source>
        <dbReference type="SAM" id="MobiDB-lite"/>
    </source>
</evidence>
<comment type="cofactor">
    <cofactor evidence="1">
        <name>Mn(2+)</name>
        <dbReference type="ChEBI" id="CHEBI:29035"/>
    </cofactor>
</comment>
<evidence type="ECO:0000256" key="5">
    <source>
        <dbReference type="ARBA" id="ARBA00022679"/>
    </source>
</evidence>
<dbReference type="PANTHER" id="PTHR48090">
    <property type="entry name" value="UNDECAPRENYL-PHOSPHATE 4-DEOXY-4-FORMAMIDO-L-ARABINOSE TRANSFERASE-RELATED"/>
    <property type="match status" value="1"/>
</dbReference>
<evidence type="ECO:0000256" key="6">
    <source>
        <dbReference type="ARBA" id="ARBA00022842"/>
    </source>
</evidence>
<evidence type="ECO:0000256" key="9">
    <source>
        <dbReference type="ARBA" id="ARBA00048689"/>
    </source>
</evidence>
<keyword evidence="6" id="KW-0460">Magnesium</keyword>
<dbReference type="InterPro" id="IPR029044">
    <property type="entry name" value="Nucleotide-diphossugar_trans"/>
</dbReference>
<evidence type="ECO:0000256" key="7">
    <source>
        <dbReference type="ARBA" id="ARBA00039022"/>
    </source>
</evidence>
<dbReference type="InterPro" id="IPR050256">
    <property type="entry name" value="Glycosyltransferase_2"/>
</dbReference>
<dbReference type="RefSeq" id="WP_129186799.1">
    <property type="nucleotide sequence ID" value="NZ_CP035493.1"/>
</dbReference>
<dbReference type="AlphaFoldDB" id="A0A4P6F591"/>
<evidence type="ECO:0000313" key="13">
    <source>
        <dbReference type="EMBL" id="QAY69399.1"/>
    </source>
</evidence>
<comment type="catalytic activity">
    <reaction evidence="9">
        <text>(2R)-3-phosphoglycerate + UDP-alpha-D-glucose = (2R)-2-O-(alpha-D-glucopyranosyl)-3-phospho-glycerate + UDP + H(+)</text>
        <dbReference type="Rhea" id="RHEA:31319"/>
        <dbReference type="ChEBI" id="CHEBI:15378"/>
        <dbReference type="ChEBI" id="CHEBI:58223"/>
        <dbReference type="ChEBI" id="CHEBI:58272"/>
        <dbReference type="ChEBI" id="CHEBI:58885"/>
        <dbReference type="ChEBI" id="CHEBI:62600"/>
        <dbReference type="EC" id="2.4.1.266"/>
    </reaction>
    <physiologicalReaction direction="left-to-right" evidence="9">
        <dbReference type="Rhea" id="RHEA:31320"/>
    </physiologicalReaction>
</comment>
<keyword evidence="5 13" id="KW-0808">Transferase</keyword>
<evidence type="ECO:0000259" key="12">
    <source>
        <dbReference type="Pfam" id="PF00535"/>
    </source>
</evidence>
<reference evidence="13 14" key="1">
    <citation type="submission" date="2019-01" db="EMBL/GenBank/DDBJ databases">
        <title>Genome sequencing of strain FW10M-9.</title>
        <authorList>
            <person name="Heo J."/>
            <person name="Kim S.-J."/>
            <person name="Kim J.-S."/>
            <person name="Hong S.-B."/>
            <person name="Kwon S.-W."/>
        </authorList>
    </citation>
    <scope>NUCLEOTIDE SEQUENCE [LARGE SCALE GENOMIC DNA]</scope>
    <source>
        <strain evidence="13 14">FW10M-9</strain>
    </source>
</reference>
<accession>A0A4P6F591</accession>
<dbReference type="Proteomes" id="UP000292118">
    <property type="component" value="Chromosome"/>
</dbReference>
<evidence type="ECO:0000256" key="3">
    <source>
        <dbReference type="ARBA" id="ARBA00006739"/>
    </source>
</evidence>
<comment type="cofactor">
    <cofactor evidence="2">
        <name>Mg(2+)</name>
        <dbReference type="ChEBI" id="CHEBI:18420"/>
    </cofactor>
</comment>
<feature type="region of interest" description="Disordered" evidence="11">
    <location>
        <begin position="1"/>
        <end position="45"/>
    </location>
</feature>
<comment type="similarity">
    <text evidence="3">Belongs to the glycosyltransferase 2 family.</text>
</comment>
<dbReference type="PANTHER" id="PTHR48090:SF10">
    <property type="entry name" value="GLUCOSYL-3-PHOSPHOGLYCERATE SYNTHASE"/>
    <property type="match status" value="1"/>
</dbReference>
<dbReference type="GO" id="GO:0016757">
    <property type="term" value="F:glycosyltransferase activity"/>
    <property type="evidence" value="ECO:0007669"/>
    <property type="project" value="UniProtKB-KW"/>
</dbReference>
<evidence type="ECO:0000313" key="14">
    <source>
        <dbReference type="Proteomes" id="UP000292118"/>
    </source>
</evidence>
<protein>
    <recommendedName>
        <fullName evidence="8">Glucosyl-3-phosphoglycerate synthase</fullName>
        <ecNumber evidence="7">2.4.1.266</ecNumber>
    </recommendedName>
</protein>
<proteinExistence type="inferred from homology"/>